<dbReference type="SUPFAM" id="SSF50182">
    <property type="entry name" value="Sm-like ribonucleoproteins"/>
    <property type="match status" value="1"/>
</dbReference>
<keyword evidence="5 6" id="KW-0472">Membrane</keyword>
<name>A0A1G9K0D9_9ACTN</name>
<sequence length="277" mass="29602">MIDLPPITWQAALVGLAVLLAGALLGFLVRHLVHTVLAWRGRSESSSRVFSRLFQWMIIVLFSAGAITIVFPSVKPVDVLGGITIVSLAAGIAFQTVLGNMFAGIVILARDRFRVGDQISVLDHAGTVSEMGLSHAALRTFDGRLVLIPNSSLHSEIVTVQTGYEKVRSTVAVDLDDATDLATARAAALAAMEQLPDVLDDPPPQAILREIGTATVRMDLLFWSGSRQMETRNAQDAVIRAVLETFRAHGVKAGDEVVTVKLVGADPGPAEVPTVPR</sequence>
<dbReference type="STRING" id="686624.SAMN04488242_1552"/>
<evidence type="ECO:0000256" key="4">
    <source>
        <dbReference type="ARBA" id="ARBA00022989"/>
    </source>
</evidence>
<feature type="transmembrane region" description="Helical" evidence="6">
    <location>
        <begin position="12"/>
        <end position="33"/>
    </location>
</feature>
<proteinExistence type="predicted"/>
<evidence type="ECO:0000256" key="2">
    <source>
        <dbReference type="ARBA" id="ARBA00022475"/>
    </source>
</evidence>
<keyword evidence="2" id="KW-1003">Cell membrane</keyword>
<keyword evidence="3 6" id="KW-0812">Transmembrane</keyword>
<dbReference type="OrthoDB" id="9792218at2"/>
<dbReference type="PANTHER" id="PTHR30221:SF1">
    <property type="entry name" value="SMALL-CONDUCTANCE MECHANOSENSITIVE CHANNEL"/>
    <property type="match status" value="1"/>
</dbReference>
<evidence type="ECO:0000256" key="1">
    <source>
        <dbReference type="ARBA" id="ARBA00004651"/>
    </source>
</evidence>
<dbReference type="InterPro" id="IPR010920">
    <property type="entry name" value="LSM_dom_sf"/>
</dbReference>
<dbReference type="EMBL" id="FNGP01000002">
    <property type="protein sequence ID" value="SDL42854.1"/>
    <property type="molecule type" value="Genomic_DNA"/>
</dbReference>
<dbReference type="AlphaFoldDB" id="A0A1G9K0D9"/>
<dbReference type="Gene3D" id="1.10.287.1260">
    <property type="match status" value="1"/>
</dbReference>
<dbReference type="SUPFAM" id="SSF82689">
    <property type="entry name" value="Mechanosensitive channel protein MscS (YggB), C-terminal domain"/>
    <property type="match status" value="1"/>
</dbReference>
<reference evidence="8 9" key="1">
    <citation type="submission" date="2016-10" db="EMBL/GenBank/DDBJ databases">
        <authorList>
            <person name="de Groot N.N."/>
        </authorList>
    </citation>
    <scope>NUCLEOTIDE SEQUENCE [LARGE SCALE GENOMIC DNA]</scope>
    <source>
        <strain evidence="8 9">CGMCC 1.9159</strain>
    </source>
</reference>
<dbReference type="Pfam" id="PF00924">
    <property type="entry name" value="MS_channel_2nd"/>
    <property type="match status" value="1"/>
</dbReference>
<keyword evidence="4 6" id="KW-1133">Transmembrane helix</keyword>
<dbReference type="InterPro" id="IPR006685">
    <property type="entry name" value="MscS_channel_2nd"/>
</dbReference>
<evidence type="ECO:0000313" key="9">
    <source>
        <dbReference type="Proteomes" id="UP000199475"/>
    </source>
</evidence>
<dbReference type="RefSeq" id="WP_093250610.1">
    <property type="nucleotide sequence ID" value="NZ_FNGP01000002.1"/>
</dbReference>
<accession>A0A1G9K0D9</accession>
<organism evidence="8 9">
    <name type="scientific">Tessaracoccus oleiagri</name>
    <dbReference type="NCBI Taxonomy" id="686624"/>
    <lineage>
        <taxon>Bacteria</taxon>
        <taxon>Bacillati</taxon>
        <taxon>Actinomycetota</taxon>
        <taxon>Actinomycetes</taxon>
        <taxon>Propionibacteriales</taxon>
        <taxon>Propionibacteriaceae</taxon>
        <taxon>Tessaracoccus</taxon>
    </lineage>
</organism>
<evidence type="ECO:0000256" key="5">
    <source>
        <dbReference type="ARBA" id="ARBA00023136"/>
    </source>
</evidence>
<comment type="subcellular location">
    <subcellularLocation>
        <location evidence="1">Cell membrane</location>
        <topology evidence="1">Multi-pass membrane protein</topology>
    </subcellularLocation>
</comment>
<dbReference type="Proteomes" id="UP000199475">
    <property type="component" value="Unassembled WGS sequence"/>
</dbReference>
<protein>
    <submittedName>
        <fullName evidence="8">Small-conductance mechanosensitive channel</fullName>
    </submittedName>
</protein>
<dbReference type="GO" id="GO:0008381">
    <property type="term" value="F:mechanosensitive monoatomic ion channel activity"/>
    <property type="evidence" value="ECO:0007669"/>
    <property type="project" value="InterPro"/>
</dbReference>
<gene>
    <name evidence="8" type="ORF">SAMN04488242_1552</name>
</gene>
<feature type="transmembrane region" description="Helical" evidence="6">
    <location>
        <begin position="53"/>
        <end position="74"/>
    </location>
</feature>
<keyword evidence="9" id="KW-1185">Reference proteome</keyword>
<evidence type="ECO:0000259" key="7">
    <source>
        <dbReference type="Pfam" id="PF00924"/>
    </source>
</evidence>
<dbReference type="InterPro" id="IPR045275">
    <property type="entry name" value="MscS_archaea/bacteria_type"/>
</dbReference>
<feature type="transmembrane region" description="Helical" evidence="6">
    <location>
        <begin position="80"/>
        <end position="109"/>
    </location>
</feature>
<dbReference type="InterPro" id="IPR011066">
    <property type="entry name" value="MscS_channel_C_sf"/>
</dbReference>
<dbReference type="GO" id="GO:0005886">
    <property type="term" value="C:plasma membrane"/>
    <property type="evidence" value="ECO:0007669"/>
    <property type="project" value="UniProtKB-SubCell"/>
</dbReference>
<evidence type="ECO:0000256" key="6">
    <source>
        <dbReference type="SAM" id="Phobius"/>
    </source>
</evidence>
<dbReference type="PANTHER" id="PTHR30221">
    <property type="entry name" value="SMALL-CONDUCTANCE MECHANOSENSITIVE CHANNEL"/>
    <property type="match status" value="1"/>
</dbReference>
<dbReference type="Gene3D" id="2.30.30.60">
    <property type="match status" value="1"/>
</dbReference>
<feature type="domain" description="Mechanosensitive ion channel MscS" evidence="7">
    <location>
        <begin position="97"/>
        <end position="158"/>
    </location>
</feature>
<dbReference type="InterPro" id="IPR023408">
    <property type="entry name" value="MscS_beta-dom_sf"/>
</dbReference>
<dbReference type="Gene3D" id="3.30.70.100">
    <property type="match status" value="1"/>
</dbReference>
<evidence type="ECO:0000256" key="3">
    <source>
        <dbReference type="ARBA" id="ARBA00022692"/>
    </source>
</evidence>
<evidence type="ECO:0000313" key="8">
    <source>
        <dbReference type="EMBL" id="SDL42854.1"/>
    </source>
</evidence>